<dbReference type="PANTHER" id="PTHR37984:SF5">
    <property type="entry name" value="PROTEIN NYNRIN-LIKE"/>
    <property type="match status" value="1"/>
</dbReference>
<accession>A0A5B6UVA2</accession>
<dbReference type="Proteomes" id="UP000325315">
    <property type="component" value="Unassembled WGS sequence"/>
</dbReference>
<dbReference type="EMBL" id="SMMG02000009">
    <property type="protein sequence ID" value="KAA3461218.1"/>
    <property type="molecule type" value="Genomic_DNA"/>
</dbReference>
<comment type="caution">
    <text evidence="2">The sequence shown here is derived from an EMBL/GenBank/DDBJ whole genome shotgun (WGS) entry which is preliminary data.</text>
</comment>
<keyword evidence="2" id="KW-0548">Nucleotidyltransferase</keyword>
<proteinExistence type="predicted"/>
<name>A0A5B6UVA2_9ROSI</name>
<keyword evidence="1" id="KW-1133">Transmembrane helix</keyword>
<keyword evidence="1" id="KW-0812">Transmembrane</keyword>
<dbReference type="GO" id="GO:0003964">
    <property type="term" value="F:RNA-directed DNA polymerase activity"/>
    <property type="evidence" value="ECO:0007669"/>
    <property type="project" value="UniProtKB-KW"/>
</dbReference>
<dbReference type="InterPro" id="IPR043502">
    <property type="entry name" value="DNA/RNA_pol_sf"/>
</dbReference>
<keyword evidence="3" id="KW-1185">Reference proteome</keyword>
<dbReference type="Gene3D" id="3.30.70.270">
    <property type="match status" value="2"/>
</dbReference>
<keyword evidence="1" id="KW-0472">Membrane</keyword>
<dbReference type="SUPFAM" id="SSF56672">
    <property type="entry name" value="DNA/RNA polymerases"/>
    <property type="match status" value="1"/>
</dbReference>
<keyword evidence="2" id="KW-0695">RNA-directed DNA polymerase</keyword>
<reference evidence="3" key="1">
    <citation type="journal article" date="2019" name="Plant Biotechnol. J.">
        <title>Genome sequencing of the Australian wild diploid species Gossypium australe highlights disease resistance and delayed gland morphogenesis.</title>
        <authorList>
            <person name="Cai Y."/>
            <person name="Cai X."/>
            <person name="Wang Q."/>
            <person name="Wang P."/>
            <person name="Zhang Y."/>
            <person name="Cai C."/>
            <person name="Xu Y."/>
            <person name="Wang K."/>
            <person name="Zhou Z."/>
            <person name="Wang C."/>
            <person name="Geng S."/>
            <person name="Li B."/>
            <person name="Dong Q."/>
            <person name="Hou Y."/>
            <person name="Wang H."/>
            <person name="Ai P."/>
            <person name="Liu Z."/>
            <person name="Yi F."/>
            <person name="Sun M."/>
            <person name="An G."/>
            <person name="Cheng J."/>
            <person name="Zhang Y."/>
            <person name="Shi Q."/>
            <person name="Xie Y."/>
            <person name="Shi X."/>
            <person name="Chang Y."/>
            <person name="Huang F."/>
            <person name="Chen Y."/>
            <person name="Hong S."/>
            <person name="Mi L."/>
            <person name="Sun Q."/>
            <person name="Zhang L."/>
            <person name="Zhou B."/>
            <person name="Peng R."/>
            <person name="Zhang X."/>
            <person name="Liu F."/>
        </authorList>
    </citation>
    <scope>NUCLEOTIDE SEQUENCE [LARGE SCALE GENOMIC DNA]</scope>
    <source>
        <strain evidence="3">cv. PA1801</strain>
    </source>
</reference>
<evidence type="ECO:0000313" key="2">
    <source>
        <dbReference type="EMBL" id="KAA3461218.1"/>
    </source>
</evidence>
<dbReference type="OrthoDB" id="1734625at2759"/>
<dbReference type="AlphaFoldDB" id="A0A5B6UVA2"/>
<evidence type="ECO:0000313" key="3">
    <source>
        <dbReference type="Proteomes" id="UP000325315"/>
    </source>
</evidence>
<sequence length="187" mass="21110">MVVRCVSRGVAMVTAKLRSSRGCKSSQIEDLFGPVTLLKLKGATIFSKIDLCFGYYQLRVKDSNMSRTTFKTSLLLFSSMTLIYLRAEIEHVWHLSIVLQTLRKRQLLGKFIGFLGHVVSTNDIRVDPSKISAILNWKPLKSVTKSRSFLGLAGYYTFFVKGFSMIALPLTKLLQKDVKFVSSDKCQ</sequence>
<evidence type="ECO:0000256" key="1">
    <source>
        <dbReference type="SAM" id="Phobius"/>
    </source>
</evidence>
<dbReference type="PANTHER" id="PTHR37984">
    <property type="entry name" value="PROTEIN CBG26694"/>
    <property type="match status" value="1"/>
</dbReference>
<protein>
    <submittedName>
        <fullName evidence="2">RNA-directed DNA polymerase-like protein</fullName>
    </submittedName>
</protein>
<dbReference type="InterPro" id="IPR050951">
    <property type="entry name" value="Retrovirus_Pol_polyprotein"/>
</dbReference>
<feature type="transmembrane region" description="Helical" evidence="1">
    <location>
        <begin position="149"/>
        <end position="170"/>
    </location>
</feature>
<keyword evidence="2" id="KW-0808">Transferase</keyword>
<organism evidence="2 3">
    <name type="scientific">Gossypium australe</name>
    <dbReference type="NCBI Taxonomy" id="47621"/>
    <lineage>
        <taxon>Eukaryota</taxon>
        <taxon>Viridiplantae</taxon>
        <taxon>Streptophyta</taxon>
        <taxon>Embryophyta</taxon>
        <taxon>Tracheophyta</taxon>
        <taxon>Spermatophyta</taxon>
        <taxon>Magnoliopsida</taxon>
        <taxon>eudicotyledons</taxon>
        <taxon>Gunneridae</taxon>
        <taxon>Pentapetalae</taxon>
        <taxon>rosids</taxon>
        <taxon>malvids</taxon>
        <taxon>Malvales</taxon>
        <taxon>Malvaceae</taxon>
        <taxon>Malvoideae</taxon>
        <taxon>Gossypium</taxon>
    </lineage>
</organism>
<gene>
    <name evidence="2" type="ORF">EPI10_027806</name>
</gene>
<dbReference type="InterPro" id="IPR043128">
    <property type="entry name" value="Rev_trsase/Diguanyl_cyclase"/>
</dbReference>